<proteinExistence type="predicted"/>
<gene>
    <name evidence="1" type="ORF">BU16DRAFT_52516</name>
</gene>
<organism evidence="1 2">
    <name type="scientific">Lophium mytilinum</name>
    <dbReference type="NCBI Taxonomy" id="390894"/>
    <lineage>
        <taxon>Eukaryota</taxon>
        <taxon>Fungi</taxon>
        <taxon>Dikarya</taxon>
        <taxon>Ascomycota</taxon>
        <taxon>Pezizomycotina</taxon>
        <taxon>Dothideomycetes</taxon>
        <taxon>Pleosporomycetidae</taxon>
        <taxon>Mytilinidiales</taxon>
        <taxon>Mytilinidiaceae</taxon>
        <taxon>Lophium</taxon>
    </lineage>
</organism>
<reference evidence="1" key="1">
    <citation type="journal article" date="2020" name="Stud. Mycol.">
        <title>101 Dothideomycetes genomes: a test case for predicting lifestyles and emergence of pathogens.</title>
        <authorList>
            <person name="Haridas S."/>
            <person name="Albert R."/>
            <person name="Binder M."/>
            <person name="Bloem J."/>
            <person name="Labutti K."/>
            <person name="Salamov A."/>
            <person name="Andreopoulos B."/>
            <person name="Baker S."/>
            <person name="Barry K."/>
            <person name="Bills G."/>
            <person name="Bluhm B."/>
            <person name="Cannon C."/>
            <person name="Castanera R."/>
            <person name="Culley D."/>
            <person name="Daum C."/>
            <person name="Ezra D."/>
            <person name="Gonzalez J."/>
            <person name="Henrissat B."/>
            <person name="Kuo A."/>
            <person name="Liang C."/>
            <person name="Lipzen A."/>
            <person name="Lutzoni F."/>
            <person name="Magnuson J."/>
            <person name="Mondo S."/>
            <person name="Nolan M."/>
            <person name="Ohm R."/>
            <person name="Pangilinan J."/>
            <person name="Park H.-J."/>
            <person name="Ramirez L."/>
            <person name="Alfaro M."/>
            <person name="Sun H."/>
            <person name="Tritt A."/>
            <person name="Yoshinaga Y."/>
            <person name="Zwiers L.-H."/>
            <person name="Turgeon B."/>
            <person name="Goodwin S."/>
            <person name="Spatafora J."/>
            <person name="Crous P."/>
            <person name="Grigoriev I."/>
        </authorList>
    </citation>
    <scope>NUCLEOTIDE SEQUENCE</scope>
    <source>
        <strain evidence="1">CBS 269.34</strain>
    </source>
</reference>
<sequence length="160" mass="18142">MNNHLRLVILTDVSFVLPWSRNVGKWVNHPARIIGRYKWLCDGGNYSRPGSPCGKDARGWSTVQRSCPYTDAGACRLKACSLESVVAMLHQLKLFSISSRDRQVLWSIGTATVEAWGADLMWHQERASIVEPMKFDRTDATSKKSKRWKMTNLAVNYQGL</sequence>
<dbReference type="AlphaFoldDB" id="A0A6A6QNK6"/>
<name>A0A6A6QNK6_9PEZI</name>
<accession>A0A6A6QNK6</accession>
<protein>
    <submittedName>
        <fullName evidence="1">Uncharacterized protein</fullName>
    </submittedName>
</protein>
<keyword evidence="2" id="KW-1185">Reference proteome</keyword>
<dbReference type="Proteomes" id="UP000799750">
    <property type="component" value="Unassembled WGS sequence"/>
</dbReference>
<evidence type="ECO:0000313" key="1">
    <source>
        <dbReference type="EMBL" id="KAF2493709.1"/>
    </source>
</evidence>
<dbReference type="EMBL" id="MU004191">
    <property type="protein sequence ID" value="KAF2493709.1"/>
    <property type="molecule type" value="Genomic_DNA"/>
</dbReference>
<evidence type="ECO:0000313" key="2">
    <source>
        <dbReference type="Proteomes" id="UP000799750"/>
    </source>
</evidence>